<sequence>NQHNESETIEIKEGYVNRFEENMRTIAENDSEANSFGEDGFDDLE</sequence>
<dbReference type="EMBL" id="CAJVPZ010011809">
    <property type="protein sequence ID" value="CAG8633816.1"/>
    <property type="molecule type" value="Genomic_DNA"/>
</dbReference>
<evidence type="ECO:0000313" key="2">
    <source>
        <dbReference type="EMBL" id="CAG8633816.1"/>
    </source>
</evidence>
<evidence type="ECO:0000256" key="1">
    <source>
        <dbReference type="SAM" id="MobiDB-lite"/>
    </source>
</evidence>
<name>A0A9N9DD02_9GLOM</name>
<reference evidence="2" key="1">
    <citation type="submission" date="2021-06" db="EMBL/GenBank/DDBJ databases">
        <authorList>
            <person name="Kallberg Y."/>
            <person name="Tangrot J."/>
            <person name="Rosling A."/>
        </authorList>
    </citation>
    <scope>NUCLEOTIDE SEQUENCE</scope>
    <source>
        <strain evidence="2">IN212</strain>
    </source>
</reference>
<keyword evidence="3" id="KW-1185">Reference proteome</keyword>
<gene>
    <name evidence="2" type="ORF">RFULGI_LOCUS7820</name>
</gene>
<comment type="caution">
    <text evidence="2">The sequence shown here is derived from an EMBL/GenBank/DDBJ whole genome shotgun (WGS) entry which is preliminary data.</text>
</comment>
<dbReference type="Proteomes" id="UP000789396">
    <property type="component" value="Unassembled WGS sequence"/>
</dbReference>
<proteinExistence type="predicted"/>
<feature type="region of interest" description="Disordered" evidence="1">
    <location>
        <begin position="26"/>
        <end position="45"/>
    </location>
</feature>
<dbReference type="OrthoDB" id="10421481at2759"/>
<feature type="non-terminal residue" evidence="2">
    <location>
        <position position="1"/>
    </location>
</feature>
<dbReference type="AlphaFoldDB" id="A0A9N9DD02"/>
<protein>
    <submittedName>
        <fullName evidence="2">9151_t:CDS:1</fullName>
    </submittedName>
</protein>
<accession>A0A9N9DD02</accession>
<organism evidence="2 3">
    <name type="scientific">Racocetra fulgida</name>
    <dbReference type="NCBI Taxonomy" id="60492"/>
    <lineage>
        <taxon>Eukaryota</taxon>
        <taxon>Fungi</taxon>
        <taxon>Fungi incertae sedis</taxon>
        <taxon>Mucoromycota</taxon>
        <taxon>Glomeromycotina</taxon>
        <taxon>Glomeromycetes</taxon>
        <taxon>Diversisporales</taxon>
        <taxon>Gigasporaceae</taxon>
        <taxon>Racocetra</taxon>
    </lineage>
</organism>
<evidence type="ECO:0000313" key="3">
    <source>
        <dbReference type="Proteomes" id="UP000789396"/>
    </source>
</evidence>